<accession>A0A1G2K5Z6</accession>
<name>A0A1G2K5Z6_9BACT</name>
<evidence type="ECO:0000313" key="1">
    <source>
        <dbReference type="EMBL" id="OGZ93900.1"/>
    </source>
</evidence>
<gene>
    <name evidence="1" type="ORF">A2633_05290</name>
</gene>
<dbReference type="SUPFAM" id="SSF53271">
    <property type="entry name" value="PRTase-like"/>
    <property type="match status" value="1"/>
</dbReference>
<proteinExistence type="predicted"/>
<reference evidence="1 2" key="1">
    <citation type="journal article" date="2016" name="Nat. Commun.">
        <title>Thousands of microbial genomes shed light on interconnected biogeochemical processes in an aquifer system.</title>
        <authorList>
            <person name="Anantharaman K."/>
            <person name="Brown C.T."/>
            <person name="Hug L.A."/>
            <person name="Sharon I."/>
            <person name="Castelle C.J."/>
            <person name="Probst A.J."/>
            <person name="Thomas B.C."/>
            <person name="Singh A."/>
            <person name="Wilkins M.J."/>
            <person name="Karaoz U."/>
            <person name="Brodie E.L."/>
            <person name="Williams K.H."/>
            <person name="Hubbard S.S."/>
            <person name="Banfield J.F."/>
        </authorList>
    </citation>
    <scope>NUCLEOTIDE SEQUENCE [LARGE SCALE GENOMIC DNA]</scope>
</reference>
<dbReference type="AlphaFoldDB" id="A0A1G2K5Z6"/>
<evidence type="ECO:0008006" key="3">
    <source>
        <dbReference type="Google" id="ProtNLM"/>
    </source>
</evidence>
<sequence length="139" mass="16283">MNEIVHTPNGTVEIYSWKEFQSDMYEKMLPALESIHAIQPFTSVWGPPRGGLFAAGIISYWFDIALYIHPKTNEESMLVVDDIADTGKTLSRFLPLEKRRYTIATLFYHRQSSVVPTIWLREKTTDWIKFPWERKMTPD</sequence>
<dbReference type="EMBL" id="MHQC01000047">
    <property type="protein sequence ID" value="OGZ93900.1"/>
    <property type="molecule type" value="Genomic_DNA"/>
</dbReference>
<dbReference type="InterPro" id="IPR029057">
    <property type="entry name" value="PRTase-like"/>
</dbReference>
<dbReference type="Proteomes" id="UP000177152">
    <property type="component" value="Unassembled WGS sequence"/>
</dbReference>
<protein>
    <recommendedName>
        <fullName evidence="3">Phosphoribosyltransferase domain-containing protein</fullName>
    </recommendedName>
</protein>
<dbReference type="Gene3D" id="3.40.50.2020">
    <property type="match status" value="1"/>
</dbReference>
<comment type="caution">
    <text evidence="1">The sequence shown here is derived from an EMBL/GenBank/DDBJ whole genome shotgun (WGS) entry which is preliminary data.</text>
</comment>
<organism evidence="1 2">
    <name type="scientific">Candidatus Sungbacteria bacterium RIFCSPHIGHO2_01_FULL_47_32</name>
    <dbReference type="NCBI Taxonomy" id="1802264"/>
    <lineage>
        <taxon>Bacteria</taxon>
        <taxon>Candidatus Sungiibacteriota</taxon>
    </lineage>
</organism>
<dbReference type="CDD" id="cd06223">
    <property type="entry name" value="PRTases_typeI"/>
    <property type="match status" value="1"/>
</dbReference>
<dbReference type="InterPro" id="IPR000836">
    <property type="entry name" value="PRTase_dom"/>
</dbReference>
<evidence type="ECO:0000313" key="2">
    <source>
        <dbReference type="Proteomes" id="UP000177152"/>
    </source>
</evidence>